<dbReference type="PANTHER" id="PTHR46796:SF6">
    <property type="entry name" value="ARAC SUBFAMILY"/>
    <property type="match status" value="1"/>
</dbReference>
<dbReference type="InterPro" id="IPR050204">
    <property type="entry name" value="AraC_XylS_family_regulators"/>
</dbReference>
<dbReference type="PROSITE" id="PS00041">
    <property type="entry name" value="HTH_ARAC_FAMILY_1"/>
    <property type="match status" value="1"/>
</dbReference>
<reference evidence="6" key="1">
    <citation type="submission" date="2021-05" db="EMBL/GenBank/DDBJ databases">
        <authorList>
            <person name="Pietrasiak N."/>
            <person name="Ward R."/>
            <person name="Stajich J.E."/>
            <person name="Kurbessoian T."/>
        </authorList>
    </citation>
    <scope>NUCLEOTIDE SEQUENCE</scope>
    <source>
        <strain evidence="6">HA4357-MV3</strain>
    </source>
</reference>
<dbReference type="SUPFAM" id="SSF46689">
    <property type="entry name" value="Homeodomain-like"/>
    <property type="match status" value="2"/>
</dbReference>
<dbReference type="InterPro" id="IPR020449">
    <property type="entry name" value="Tscrpt_reg_AraC-type_HTH"/>
</dbReference>
<dbReference type="Gene3D" id="1.10.10.60">
    <property type="entry name" value="Homeodomain-like"/>
    <property type="match status" value="2"/>
</dbReference>
<keyword evidence="2" id="KW-0238">DNA-binding</keyword>
<dbReference type="PANTHER" id="PTHR46796">
    <property type="entry name" value="HTH-TYPE TRANSCRIPTIONAL ACTIVATOR RHAS-RELATED"/>
    <property type="match status" value="1"/>
</dbReference>
<keyword evidence="1" id="KW-0805">Transcription regulation</keyword>
<reference evidence="6" key="2">
    <citation type="journal article" date="2022" name="Microbiol. Resour. Announc.">
        <title>Metagenome Sequencing to Explore Phylogenomics of Terrestrial Cyanobacteria.</title>
        <authorList>
            <person name="Ward R.D."/>
            <person name="Stajich J.E."/>
            <person name="Johansen J.R."/>
            <person name="Huntemann M."/>
            <person name="Clum A."/>
            <person name="Foster B."/>
            <person name="Foster B."/>
            <person name="Roux S."/>
            <person name="Palaniappan K."/>
            <person name="Varghese N."/>
            <person name="Mukherjee S."/>
            <person name="Reddy T.B.K."/>
            <person name="Daum C."/>
            <person name="Copeland A."/>
            <person name="Chen I.A."/>
            <person name="Ivanova N.N."/>
            <person name="Kyrpides N.C."/>
            <person name="Shapiro N."/>
            <person name="Eloe-Fadrosh E.A."/>
            <person name="Pietrasiak N."/>
        </authorList>
    </citation>
    <scope>NUCLEOTIDE SEQUENCE</scope>
    <source>
        <strain evidence="6">HA4357-MV3</strain>
    </source>
</reference>
<comment type="caution">
    <text evidence="6">The sequence shown here is derived from an EMBL/GenBank/DDBJ whole genome shotgun (WGS) entry which is preliminary data.</text>
</comment>
<dbReference type="SUPFAM" id="SSF51215">
    <property type="entry name" value="Regulatory protein AraC"/>
    <property type="match status" value="1"/>
</dbReference>
<evidence type="ECO:0000256" key="1">
    <source>
        <dbReference type="ARBA" id="ARBA00023015"/>
    </source>
</evidence>
<dbReference type="GO" id="GO:0043565">
    <property type="term" value="F:sequence-specific DNA binding"/>
    <property type="evidence" value="ECO:0007669"/>
    <property type="project" value="InterPro"/>
</dbReference>
<keyword evidence="4" id="KW-0804">Transcription</keyword>
<dbReference type="Pfam" id="PF12833">
    <property type="entry name" value="HTH_18"/>
    <property type="match status" value="1"/>
</dbReference>
<evidence type="ECO:0000259" key="5">
    <source>
        <dbReference type="PROSITE" id="PS01124"/>
    </source>
</evidence>
<evidence type="ECO:0000256" key="3">
    <source>
        <dbReference type="ARBA" id="ARBA00023159"/>
    </source>
</evidence>
<organism evidence="6 7">
    <name type="scientific">Pelatocladus maniniholoensis HA4357-MV3</name>
    <dbReference type="NCBI Taxonomy" id="1117104"/>
    <lineage>
        <taxon>Bacteria</taxon>
        <taxon>Bacillati</taxon>
        <taxon>Cyanobacteriota</taxon>
        <taxon>Cyanophyceae</taxon>
        <taxon>Nostocales</taxon>
        <taxon>Nostocaceae</taxon>
        <taxon>Pelatocladus</taxon>
    </lineage>
</organism>
<dbReference type="InterPro" id="IPR037923">
    <property type="entry name" value="HTH-like"/>
</dbReference>
<proteinExistence type="predicted"/>
<name>A0A9E3LTR8_9NOST</name>
<sequence>MSSPATAMCPADVIKEEWVLSRHILQSGGLIVEHQLQPSGECEVSSGLTHHFLVFELGNVTRQVFRIGKQEYDGSLLQGELLLIPAKAPFFGACETTDEILALFIDPTFLHQMSLEANCPHSEQVELLSVINTRDLQIESIVQSIHNEIQQNRWGSRLYLDSLANLLVIHLLRNYTSSPLKLREYQVGLGEFRLKRVLEYINAHLEQDIGLADIAEVADFSQCYFSSLFKQSMGIAPWQYIVQQRVERAKKLLKQRNNSISEIALQCGFNSQSHFTQQFRKMTGVTPKIYQEH</sequence>
<protein>
    <submittedName>
        <fullName evidence="6">AraC family transcriptional regulator</fullName>
    </submittedName>
</protein>
<accession>A0A9E3LTR8</accession>
<dbReference type="PROSITE" id="PS01124">
    <property type="entry name" value="HTH_ARAC_FAMILY_2"/>
    <property type="match status" value="1"/>
</dbReference>
<dbReference type="GO" id="GO:0003700">
    <property type="term" value="F:DNA-binding transcription factor activity"/>
    <property type="evidence" value="ECO:0007669"/>
    <property type="project" value="InterPro"/>
</dbReference>
<dbReference type="AlphaFoldDB" id="A0A9E3LTR8"/>
<evidence type="ECO:0000256" key="4">
    <source>
        <dbReference type="ARBA" id="ARBA00023163"/>
    </source>
</evidence>
<gene>
    <name evidence="6" type="ORF">KME28_12520</name>
</gene>
<dbReference type="PRINTS" id="PR00032">
    <property type="entry name" value="HTHARAC"/>
</dbReference>
<dbReference type="SMART" id="SM00342">
    <property type="entry name" value="HTH_ARAC"/>
    <property type="match status" value="1"/>
</dbReference>
<dbReference type="InterPro" id="IPR018062">
    <property type="entry name" value="HTH_AraC-typ_CS"/>
</dbReference>
<dbReference type="EMBL" id="JAHHHW010000087">
    <property type="protein sequence ID" value="MBW4432524.1"/>
    <property type="molecule type" value="Genomic_DNA"/>
</dbReference>
<dbReference type="InterPro" id="IPR018060">
    <property type="entry name" value="HTH_AraC"/>
</dbReference>
<dbReference type="Proteomes" id="UP000813215">
    <property type="component" value="Unassembled WGS sequence"/>
</dbReference>
<evidence type="ECO:0000313" key="7">
    <source>
        <dbReference type="Proteomes" id="UP000813215"/>
    </source>
</evidence>
<keyword evidence="3" id="KW-0010">Activator</keyword>
<evidence type="ECO:0000256" key="2">
    <source>
        <dbReference type="ARBA" id="ARBA00023125"/>
    </source>
</evidence>
<feature type="domain" description="HTH araC/xylS-type" evidence="5">
    <location>
        <begin position="195"/>
        <end position="293"/>
    </location>
</feature>
<dbReference type="InterPro" id="IPR009057">
    <property type="entry name" value="Homeodomain-like_sf"/>
</dbReference>
<evidence type="ECO:0000313" key="6">
    <source>
        <dbReference type="EMBL" id="MBW4432524.1"/>
    </source>
</evidence>